<name>A0A9Q0YRP7_HOLLE</name>
<evidence type="ECO:0000256" key="4">
    <source>
        <dbReference type="ARBA" id="ARBA00023125"/>
    </source>
</evidence>
<keyword evidence="3" id="KW-0862">Zinc</keyword>
<comment type="caution">
    <text evidence="6">The sequence shown here is derived from an EMBL/GenBank/DDBJ whole genome shotgun (WGS) entry which is preliminary data.</text>
</comment>
<accession>A0A9Q0YRP7</accession>
<evidence type="ECO:0000256" key="2">
    <source>
        <dbReference type="ARBA" id="ARBA00022771"/>
    </source>
</evidence>
<dbReference type="AlphaFoldDB" id="A0A9Q0YRP7"/>
<dbReference type="Pfam" id="PF05485">
    <property type="entry name" value="THAP"/>
    <property type="match status" value="1"/>
</dbReference>
<keyword evidence="7" id="KW-1185">Reference proteome</keyword>
<evidence type="ECO:0000256" key="3">
    <source>
        <dbReference type="ARBA" id="ARBA00022833"/>
    </source>
</evidence>
<reference evidence="6" key="1">
    <citation type="submission" date="2021-10" db="EMBL/GenBank/DDBJ databases">
        <title>Tropical sea cucumber genome reveals ecological adaptation and Cuvierian tubules defense mechanism.</title>
        <authorList>
            <person name="Chen T."/>
        </authorList>
    </citation>
    <scope>NUCLEOTIDE SEQUENCE</scope>
    <source>
        <strain evidence="6">Nanhai2018</strain>
        <tissue evidence="6">Muscle</tissue>
    </source>
</reference>
<evidence type="ECO:0000313" key="7">
    <source>
        <dbReference type="Proteomes" id="UP001152320"/>
    </source>
</evidence>
<dbReference type="EMBL" id="JAIZAY010000016">
    <property type="protein sequence ID" value="KAJ8026471.1"/>
    <property type="molecule type" value="Genomic_DNA"/>
</dbReference>
<keyword evidence="4" id="KW-0238">DNA-binding</keyword>
<feature type="domain" description="THAP-type" evidence="5">
    <location>
        <begin position="4"/>
        <end position="67"/>
    </location>
</feature>
<dbReference type="InterPro" id="IPR006612">
    <property type="entry name" value="THAP_Znf"/>
</dbReference>
<evidence type="ECO:0000256" key="1">
    <source>
        <dbReference type="ARBA" id="ARBA00022723"/>
    </source>
</evidence>
<dbReference type="Proteomes" id="UP001152320">
    <property type="component" value="Chromosome 16"/>
</dbReference>
<dbReference type="GO" id="GO:0003677">
    <property type="term" value="F:DNA binding"/>
    <property type="evidence" value="ECO:0007669"/>
    <property type="project" value="UniProtKB-KW"/>
</dbReference>
<evidence type="ECO:0000313" key="6">
    <source>
        <dbReference type="EMBL" id="KAJ8026471.1"/>
    </source>
</evidence>
<keyword evidence="1" id="KW-0479">Metal-binding</keyword>
<dbReference type="GO" id="GO:0008270">
    <property type="term" value="F:zinc ion binding"/>
    <property type="evidence" value="ECO:0007669"/>
    <property type="project" value="UniProtKB-KW"/>
</dbReference>
<gene>
    <name evidence="6" type="ORF">HOLleu_31296</name>
</gene>
<keyword evidence="2" id="KW-0863">Zinc-finger</keyword>
<evidence type="ECO:0000259" key="5">
    <source>
        <dbReference type="Pfam" id="PF05485"/>
    </source>
</evidence>
<sequence length="75" mass="8453">MPECPAQGCLNQQGTGEAKRKPFFFISDGKYPTKRGLSQRWLHSIGTGHTVHNFTFGRHKVVCVDHFPGIALRRT</sequence>
<proteinExistence type="predicted"/>
<organism evidence="6 7">
    <name type="scientific">Holothuria leucospilota</name>
    <name type="common">Black long sea cucumber</name>
    <name type="synonym">Mertensiothuria leucospilota</name>
    <dbReference type="NCBI Taxonomy" id="206669"/>
    <lineage>
        <taxon>Eukaryota</taxon>
        <taxon>Metazoa</taxon>
        <taxon>Echinodermata</taxon>
        <taxon>Eleutherozoa</taxon>
        <taxon>Echinozoa</taxon>
        <taxon>Holothuroidea</taxon>
        <taxon>Aspidochirotacea</taxon>
        <taxon>Aspidochirotida</taxon>
        <taxon>Holothuriidae</taxon>
        <taxon>Holothuria</taxon>
    </lineage>
</organism>
<protein>
    <recommendedName>
        <fullName evidence="5">THAP-type domain-containing protein</fullName>
    </recommendedName>
</protein>